<gene>
    <name evidence="3" type="ordered locus">Saci_1257</name>
</gene>
<dbReference type="SUPFAM" id="SSF54637">
    <property type="entry name" value="Thioesterase/thiol ester dehydrase-isomerase"/>
    <property type="match status" value="1"/>
</dbReference>
<dbReference type="PANTHER" id="PTHR31793">
    <property type="entry name" value="4-HYDROXYBENZOYL-COA THIOESTERASE FAMILY MEMBER"/>
    <property type="match status" value="1"/>
</dbReference>
<evidence type="ECO:0000256" key="1">
    <source>
        <dbReference type="ARBA" id="ARBA00005953"/>
    </source>
</evidence>
<keyword evidence="2" id="KW-0378">Hydrolase</keyword>
<comment type="similarity">
    <text evidence="1">Belongs to the 4-hydroxybenzoyl-CoA thioesterase family.</text>
</comment>
<dbReference type="GO" id="GO:0047617">
    <property type="term" value="F:fatty acyl-CoA hydrolase activity"/>
    <property type="evidence" value="ECO:0007669"/>
    <property type="project" value="TreeGrafter"/>
</dbReference>
<dbReference type="InterPro" id="IPR029069">
    <property type="entry name" value="HotDog_dom_sf"/>
</dbReference>
<name>Q4J9C8_SULAC</name>
<dbReference type="EMBL" id="CP000077">
    <property type="protein sequence ID" value="AAY80603.1"/>
    <property type="molecule type" value="Genomic_DNA"/>
</dbReference>
<dbReference type="KEGG" id="sai:Saci_1257"/>
<reference evidence="3 4" key="1">
    <citation type="journal article" date="2005" name="J. Bacteriol.">
        <title>The genome of Sulfolobus acidocaldarius, a model organism of the Crenarchaeota.</title>
        <authorList>
            <person name="Chen L."/>
            <person name="Brugger K."/>
            <person name="Skovgaard M."/>
            <person name="Redder P."/>
            <person name="She Q."/>
            <person name="Torarinsson E."/>
            <person name="Greve B."/>
            <person name="Awayez M."/>
            <person name="Zibat A."/>
            <person name="Klenk H.-P."/>
            <person name="Garrett R.A."/>
        </authorList>
    </citation>
    <scope>NUCLEOTIDE SEQUENCE [LARGE SCALE GENOMIC DNA]</scope>
    <source>
        <strain evidence="4">ATCC 33909 / DSM 639 / JCM 8929 / NBRC 15157 / NCIMB 11770</strain>
    </source>
</reference>
<dbReference type="Pfam" id="PF13279">
    <property type="entry name" value="4HBT_2"/>
    <property type="match status" value="1"/>
</dbReference>
<accession>Q4J9C8</accession>
<dbReference type="CDD" id="cd00586">
    <property type="entry name" value="4HBT"/>
    <property type="match status" value="1"/>
</dbReference>
<sequence>MSAILIVIMQSVEYVFEEVVRIYDTDAQGIAHYASYYRFFTNTIEKFIHEKVGIPYPIVNDELWFVMVESHATYHKPVKLGDKLTILLTPKILSSKVIKFDLKIIRKGELTTEGNLTQVAINPKIWKAVDIPNEILSKLA</sequence>
<dbReference type="Gene3D" id="3.10.129.10">
    <property type="entry name" value="Hotdog Thioesterase"/>
    <property type="match status" value="1"/>
</dbReference>
<evidence type="ECO:0000256" key="2">
    <source>
        <dbReference type="ARBA" id="ARBA00022801"/>
    </source>
</evidence>
<dbReference type="HOGENOM" id="CLU_101141_7_1_2"/>
<evidence type="ECO:0000313" key="3">
    <source>
        <dbReference type="EMBL" id="AAY80603.1"/>
    </source>
</evidence>
<evidence type="ECO:0000313" key="4">
    <source>
        <dbReference type="Proteomes" id="UP000001018"/>
    </source>
</evidence>
<protein>
    <submittedName>
        <fullName evidence="3">Conserved protein</fullName>
    </submittedName>
</protein>
<dbReference type="PANTHER" id="PTHR31793:SF27">
    <property type="entry name" value="NOVEL THIOESTERASE SUPERFAMILY DOMAIN AND SAPOSIN A-TYPE DOMAIN CONTAINING PROTEIN (0610012H03RIK)"/>
    <property type="match status" value="1"/>
</dbReference>
<dbReference type="AlphaFoldDB" id="Q4J9C8"/>
<dbReference type="PATRIC" id="fig|330779.12.peg.1218"/>
<dbReference type="InterPro" id="IPR050563">
    <property type="entry name" value="4-hydroxybenzoyl-CoA_TE"/>
</dbReference>
<keyword evidence="4" id="KW-1185">Reference proteome</keyword>
<proteinExistence type="inferred from homology"/>
<organism evidence="3 4">
    <name type="scientific">Sulfolobus acidocaldarius (strain ATCC 33909 / DSM 639 / JCM 8929 / NBRC 15157 / NCIMB 11770)</name>
    <dbReference type="NCBI Taxonomy" id="330779"/>
    <lineage>
        <taxon>Archaea</taxon>
        <taxon>Thermoproteota</taxon>
        <taxon>Thermoprotei</taxon>
        <taxon>Sulfolobales</taxon>
        <taxon>Sulfolobaceae</taxon>
        <taxon>Sulfolobus</taxon>
    </lineage>
</organism>
<dbReference type="STRING" id="330779.Saci_1257"/>
<dbReference type="eggNOG" id="arCOG01137">
    <property type="taxonomic scope" value="Archaea"/>
</dbReference>
<dbReference type="Proteomes" id="UP000001018">
    <property type="component" value="Chromosome"/>
</dbReference>